<evidence type="ECO:0000313" key="2">
    <source>
        <dbReference type="Proteomes" id="UP000011131"/>
    </source>
</evidence>
<proteinExistence type="predicted"/>
<evidence type="ECO:0008006" key="3">
    <source>
        <dbReference type="Google" id="ProtNLM"/>
    </source>
</evidence>
<dbReference type="EMBL" id="CP004025">
    <property type="protein sequence ID" value="AGC49212.1"/>
    <property type="molecule type" value="Genomic_DNA"/>
</dbReference>
<dbReference type="AlphaFoldDB" id="L7UNQ5"/>
<dbReference type="STRING" id="1278073.MYSTI_07940"/>
<accession>L7UNQ5</accession>
<gene>
    <name evidence="1" type="ordered locus">MYSTI_07940</name>
</gene>
<keyword evidence="2" id="KW-1185">Reference proteome</keyword>
<dbReference type="Proteomes" id="UP000011131">
    <property type="component" value="Chromosome"/>
</dbReference>
<protein>
    <recommendedName>
        <fullName evidence="3">Lipoprotein</fullName>
    </recommendedName>
</protein>
<organism evidence="1 2">
    <name type="scientific">Myxococcus stipitatus (strain DSM 14675 / JCM 12634 / Mx s8)</name>
    <dbReference type="NCBI Taxonomy" id="1278073"/>
    <lineage>
        <taxon>Bacteria</taxon>
        <taxon>Pseudomonadati</taxon>
        <taxon>Myxococcota</taxon>
        <taxon>Myxococcia</taxon>
        <taxon>Myxococcales</taxon>
        <taxon>Cystobacterineae</taxon>
        <taxon>Myxococcaceae</taxon>
        <taxon>Myxococcus</taxon>
    </lineage>
</organism>
<sequence length="209" mass="22915">MIRWMLAILACAGAGGCASSRDALKIRVVDDAKGPVRYEGPLAGPHDSMEALVEAACERMREPPASSRDGRSWGYCAVFFSAPDDEGREKWFVGHVAPLRAEGEVSERYCVLPIDLVAPSHTEMLALGGAYEPRLGRQDWHPTLFLNERTGKTWERDVLVFSLSSPDSCRVNSYIGFSRVVTALQKGKFVPVGTVYNGRGRVEQLAVAD</sequence>
<evidence type="ECO:0000313" key="1">
    <source>
        <dbReference type="EMBL" id="AGC49212.1"/>
    </source>
</evidence>
<dbReference type="KEGG" id="msd:MYSTI_07940"/>
<dbReference type="PROSITE" id="PS51257">
    <property type="entry name" value="PROKAR_LIPOPROTEIN"/>
    <property type="match status" value="1"/>
</dbReference>
<reference evidence="1 2" key="1">
    <citation type="journal article" date="2013" name="Genome Announc.">
        <title>Complete genome sequence of Myxococcus stipitatus strain DSM 14675, a fruiting myxobacterium.</title>
        <authorList>
            <person name="Huntley S."/>
            <person name="Kneip S."/>
            <person name="Treuner-Lange A."/>
            <person name="Sogaard-Andersen L."/>
        </authorList>
    </citation>
    <scope>NUCLEOTIDE SEQUENCE [LARGE SCALE GENOMIC DNA]</scope>
    <source>
        <strain evidence="2">DSM 14675 / JCM 12634 / Mx s8</strain>
    </source>
</reference>
<dbReference type="PATRIC" id="fig|1278073.3.peg.8084"/>
<name>L7UNQ5_MYXSD</name>
<dbReference type="HOGENOM" id="CLU_1309039_0_0_7"/>